<name>A0ABP8MWD3_9BACT</name>
<evidence type="ECO:0000259" key="5">
    <source>
        <dbReference type="Pfam" id="PF17162"/>
    </source>
</evidence>
<dbReference type="Pfam" id="PF16313">
    <property type="entry name" value="DUF4953"/>
    <property type="match status" value="1"/>
</dbReference>
<feature type="region of interest" description="Disordered" evidence="1">
    <location>
        <begin position="29"/>
        <end position="48"/>
    </location>
</feature>
<feature type="compositionally biased region" description="Low complexity" evidence="1">
    <location>
        <begin position="35"/>
        <end position="48"/>
    </location>
</feature>
<dbReference type="InterPro" id="IPR032534">
    <property type="entry name" value="EcxA_zinc-bd"/>
</dbReference>
<feature type="domain" description="EcxA zinc-binding" evidence="3">
    <location>
        <begin position="448"/>
        <end position="753"/>
    </location>
</feature>
<organism evidence="6 7">
    <name type="scientific">Nibrella saemangeumensis</name>
    <dbReference type="NCBI Taxonomy" id="1084526"/>
    <lineage>
        <taxon>Bacteria</taxon>
        <taxon>Pseudomonadati</taxon>
        <taxon>Bacteroidota</taxon>
        <taxon>Cytophagia</taxon>
        <taxon>Cytophagales</taxon>
        <taxon>Spirosomataceae</taxon>
        <taxon>Nibrella</taxon>
    </lineage>
</organism>
<evidence type="ECO:0000313" key="6">
    <source>
        <dbReference type="EMBL" id="GAA4456515.1"/>
    </source>
</evidence>
<evidence type="ECO:0000256" key="1">
    <source>
        <dbReference type="SAM" id="MobiDB-lite"/>
    </source>
</evidence>
<comment type="caution">
    <text evidence="6">The sequence shown here is derived from an EMBL/GenBank/DDBJ whole genome shotgun (WGS) entry which is preliminary data.</text>
</comment>
<protein>
    <submittedName>
        <fullName evidence="6">Zinc-dependent metalloprotease</fullName>
    </submittedName>
</protein>
<feature type="signal peptide" evidence="2">
    <location>
        <begin position="1"/>
        <end position="24"/>
    </location>
</feature>
<dbReference type="InterPro" id="IPR034032">
    <property type="entry name" value="Zn_MMP-like_bac"/>
</dbReference>
<dbReference type="GO" id="GO:0008237">
    <property type="term" value="F:metallopeptidase activity"/>
    <property type="evidence" value="ECO:0007669"/>
    <property type="project" value="UniProtKB-KW"/>
</dbReference>
<dbReference type="EMBL" id="BAABHD010000028">
    <property type="protein sequence ID" value="GAA4456515.1"/>
    <property type="molecule type" value="Genomic_DNA"/>
</dbReference>
<keyword evidence="6" id="KW-0645">Protease</keyword>
<keyword evidence="2" id="KW-0732">Signal</keyword>
<dbReference type="Pfam" id="PF17162">
    <property type="entry name" value="DUF5118"/>
    <property type="match status" value="1"/>
</dbReference>
<evidence type="ECO:0000256" key="2">
    <source>
        <dbReference type="SAM" id="SignalP"/>
    </source>
</evidence>
<dbReference type="RefSeq" id="WP_345244123.1">
    <property type="nucleotide sequence ID" value="NZ_BAABHD010000028.1"/>
</dbReference>
<dbReference type="InterPro" id="IPR033413">
    <property type="entry name" value="DUF5117"/>
</dbReference>
<evidence type="ECO:0000259" key="3">
    <source>
        <dbReference type="Pfam" id="PF16313"/>
    </source>
</evidence>
<evidence type="ECO:0000313" key="7">
    <source>
        <dbReference type="Proteomes" id="UP001501175"/>
    </source>
</evidence>
<keyword evidence="6" id="KW-0378">Hydrolase</keyword>
<evidence type="ECO:0000259" key="4">
    <source>
        <dbReference type="Pfam" id="PF17148"/>
    </source>
</evidence>
<accession>A0ABP8MWD3</accession>
<dbReference type="Gene3D" id="3.40.390.10">
    <property type="entry name" value="Collagenase (Catalytic Domain)"/>
    <property type="match status" value="1"/>
</dbReference>
<dbReference type="Proteomes" id="UP001501175">
    <property type="component" value="Unassembled WGS sequence"/>
</dbReference>
<dbReference type="SUPFAM" id="SSF55486">
    <property type="entry name" value="Metalloproteases ('zincins'), catalytic domain"/>
    <property type="match status" value="1"/>
</dbReference>
<dbReference type="InterPro" id="IPR024079">
    <property type="entry name" value="MetalloPept_cat_dom_sf"/>
</dbReference>
<keyword evidence="7" id="KW-1185">Reference proteome</keyword>
<feature type="chain" id="PRO_5047364101" evidence="2">
    <location>
        <begin position="25"/>
        <end position="865"/>
    </location>
</feature>
<feature type="domain" description="DUF5118" evidence="5">
    <location>
        <begin position="54"/>
        <end position="102"/>
    </location>
</feature>
<reference evidence="7" key="1">
    <citation type="journal article" date="2019" name="Int. J. Syst. Evol. Microbiol.">
        <title>The Global Catalogue of Microorganisms (GCM) 10K type strain sequencing project: providing services to taxonomists for standard genome sequencing and annotation.</title>
        <authorList>
            <consortium name="The Broad Institute Genomics Platform"/>
            <consortium name="The Broad Institute Genome Sequencing Center for Infectious Disease"/>
            <person name="Wu L."/>
            <person name="Ma J."/>
        </authorList>
    </citation>
    <scope>NUCLEOTIDE SEQUENCE [LARGE SCALE GENOMIC DNA]</scope>
    <source>
        <strain evidence="7">JCM 17927</strain>
    </source>
</reference>
<feature type="domain" description="DUF5117" evidence="4">
    <location>
        <begin position="111"/>
        <end position="314"/>
    </location>
</feature>
<sequence length="865" mass="97825">MQTFTPRIAGLLSGMLMMGYLVQAQEVPTRTEEPASTTAPASRSATMALAKSGPKPYKDVITKNARSTKGLFTVHKVDDKYYFEIPDSLMNREFMAITRIAKAPTGAGYGGELANRQVLRWEKGPEKKLFLRVVLYQNVGSDTLQPIYQAVRNSNVEPIAAAFDLKAIRKDTSVVIDVTDFFKSENQIVSLDPQTKSRYRLAAPSADRSYIQRIGSYPINTEVRVVKTYAAAATPALSAAPSPAPASTLPAGSAAGAVTMEINTSMILLPKVPMRKRLFDNRVGFFANGYTVYDDNSQKTERETFVVRWRLEPKSAADAERQKRGQAIEPKKPIVYYIDPATPIKWRKYLKQGVDDWQEAFEKAGWKNAIMAKDWDSKDTTMSLEDARYSVIRYFASDIENAYGPNVHDPRTGEIIESHIGWYHNVMNLLRKWYMVQGAAVDARARKPKFDDELMGQLVRFVSSHEVGHTLGLRHNFGASHATPVEKLRDKNYIKQYGHTVSIMDYARFNYVAQPEDGITDLFPRISVYDKWAIEWGYKPIYGTKTVQEDKLELNRWTKQHEQDPKYWFGTEINPFDPRSQSEDIGDNAMVASEYGIKNLKRIMPNLPEWTREEAENYDNLKTMYGEVVGQFRRYVGHVTKYVGGVYETPKTYDQSGAVYEATPGTLQKDAVAFINRNLFETPTWLLDNNVMSRIRPDQGVDYIRTFQENTLNSMLDISRLSRVIETNTRPGGTYSLDDLFTDIRTGIWSELSAKKPIDTYRRNLQKVHAEKLIAMLDPKTPTATVGGFSAPGFSFNAGPSIDARKSDIVSVTRAHLLQLQSDIRLALPGTTDKMSRYHLDDVLVRINRALDPSRIPSEIAVKND</sequence>
<dbReference type="Pfam" id="PF17148">
    <property type="entry name" value="DUF5117"/>
    <property type="match status" value="1"/>
</dbReference>
<gene>
    <name evidence="6" type="ORF">GCM10023189_25920</name>
</gene>
<keyword evidence="6" id="KW-0482">Metalloprotease</keyword>
<proteinExistence type="predicted"/>
<dbReference type="PANTHER" id="PTHR38478:SF1">
    <property type="entry name" value="ZINC DEPENDENT METALLOPROTEASE DOMAIN LIPOPROTEIN"/>
    <property type="match status" value="1"/>
</dbReference>
<dbReference type="InterPro" id="IPR033428">
    <property type="entry name" value="DUF5118"/>
</dbReference>
<dbReference type="CDD" id="cd04276">
    <property type="entry name" value="ZnMc_MMP_like_2"/>
    <property type="match status" value="1"/>
</dbReference>
<dbReference type="PANTHER" id="PTHR38478">
    <property type="entry name" value="PEPTIDASE M1A AND M12B"/>
    <property type="match status" value="1"/>
</dbReference>